<dbReference type="AlphaFoldDB" id="A0A0J1HB80"/>
<keyword evidence="1" id="KW-1133">Transmembrane helix</keyword>
<name>A0A0J1HB80_9GAMM</name>
<gene>
    <name evidence="2" type="ORF">ABT56_01520</name>
</gene>
<organism evidence="2 3">
    <name type="scientific">Photobacterium aquae</name>
    <dbReference type="NCBI Taxonomy" id="1195763"/>
    <lineage>
        <taxon>Bacteria</taxon>
        <taxon>Pseudomonadati</taxon>
        <taxon>Pseudomonadota</taxon>
        <taxon>Gammaproteobacteria</taxon>
        <taxon>Vibrionales</taxon>
        <taxon>Vibrionaceae</taxon>
        <taxon>Photobacterium</taxon>
    </lineage>
</organism>
<feature type="transmembrane region" description="Helical" evidence="1">
    <location>
        <begin position="7"/>
        <end position="24"/>
    </location>
</feature>
<sequence length="218" mass="24040">MQVNKETVIHVIIVGMVFGFIQFVQAKPVEVILPDGRKAILNDDMTWQPVDGPADLKHRQPVTPSTHSQSILPAAPLPAPADVSSNIVSTQQAKPTLLVPASDVIEMGQQQDVGMYEYGGVTLTVLAPQFVAGQLRLPTRMSNNGSEAVILVSLKLSLYDHNGHLLLNDNQTVWTSIKRMPETYLRSGVEKEGKDIAFTVPPSDKYYLQMEISEVEHR</sequence>
<evidence type="ECO:0000313" key="3">
    <source>
        <dbReference type="Proteomes" id="UP000036097"/>
    </source>
</evidence>
<accession>A0A0J1HB80</accession>
<dbReference type="RefSeq" id="WP_047877074.1">
    <property type="nucleotide sequence ID" value="NZ_LDOT01000002.1"/>
</dbReference>
<dbReference type="Proteomes" id="UP000036097">
    <property type="component" value="Unassembled WGS sequence"/>
</dbReference>
<comment type="caution">
    <text evidence="2">The sequence shown here is derived from an EMBL/GenBank/DDBJ whole genome shotgun (WGS) entry which is preliminary data.</text>
</comment>
<reference evidence="2 3" key="1">
    <citation type="submission" date="2015-05" db="EMBL/GenBank/DDBJ databases">
        <title>Photobacterium galathea sp. nov.</title>
        <authorList>
            <person name="Machado H."/>
            <person name="Gram L."/>
        </authorList>
    </citation>
    <scope>NUCLEOTIDE SEQUENCE [LARGE SCALE GENOMIC DNA]</scope>
    <source>
        <strain evidence="2 3">CGMCC 1.12159</strain>
    </source>
</reference>
<evidence type="ECO:0000256" key="1">
    <source>
        <dbReference type="SAM" id="Phobius"/>
    </source>
</evidence>
<evidence type="ECO:0000313" key="2">
    <source>
        <dbReference type="EMBL" id="KLV08913.1"/>
    </source>
</evidence>
<protein>
    <submittedName>
        <fullName evidence="2">Uncharacterized protein</fullName>
    </submittedName>
</protein>
<dbReference type="Pfam" id="PF11355">
    <property type="entry name" value="DUF3157"/>
    <property type="match status" value="1"/>
</dbReference>
<dbReference type="EMBL" id="LDOT01000002">
    <property type="protein sequence ID" value="KLV08913.1"/>
    <property type="molecule type" value="Genomic_DNA"/>
</dbReference>
<keyword evidence="3" id="KW-1185">Reference proteome</keyword>
<dbReference type="InterPro" id="IPR021501">
    <property type="entry name" value="DUF3157"/>
</dbReference>
<dbReference type="PATRIC" id="fig|1195763.3.peg.329"/>
<keyword evidence="1" id="KW-0472">Membrane</keyword>
<dbReference type="OrthoDB" id="5593708at2"/>
<proteinExistence type="predicted"/>
<keyword evidence="1" id="KW-0812">Transmembrane</keyword>